<feature type="transmembrane region" description="Helical" evidence="6">
    <location>
        <begin position="99"/>
        <end position="119"/>
    </location>
</feature>
<dbReference type="GO" id="GO:0022857">
    <property type="term" value="F:transmembrane transporter activity"/>
    <property type="evidence" value="ECO:0007669"/>
    <property type="project" value="InterPro"/>
</dbReference>
<comment type="caution">
    <text evidence="7">The sequence shown here is derived from an EMBL/GenBank/DDBJ whole genome shotgun (WGS) entry which is preliminary data.</text>
</comment>
<feature type="transmembrane region" description="Helical" evidence="6">
    <location>
        <begin position="72"/>
        <end position="93"/>
    </location>
</feature>
<accession>A0AA39D3D8</accession>
<dbReference type="GO" id="GO:0005886">
    <property type="term" value="C:plasma membrane"/>
    <property type="evidence" value="ECO:0007669"/>
    <property type="project" value="TreeGrafter"/>
</dbReference>
<dbReference type="Gene3D" id="1.20.1250.20">
    <property type="entry name" value="MFS general substrate transporter like domains"/>
    <property type="match status" value="1"/>
</dbReference>
<evidence type="ECO:0000256" key="4">
    <source>
        <dbReference type="ARBA" id="ARBA00022989"/>
    </source>
</evidence>
<dbReference type="InterPro" id="IPR036259">
    <property type="entry name" value="MFS_trans_sf"/>
</dbReference>
<protein>
    <submittedName>
        <fullName evidence="7">Uncharacterized protein</fullName>
    </submittedName>
</protein>
<dbReference type="SUPFAM" id="SSF103473">
    <property type="entry name" value="MFS general substrate transporter"/>
    <property type="match status" value="1"/>
</dbReference>
<comment type="subcellular location">
    <subcellularLocation>
        <location evidence="1">Membrane</location>
        <topology evidence="1">Multi-pass membrane protein</topology>
    </subcellularLocation>
</comment>
<evidence type="ECO:0000256" key="2">
    <source>
        <dbReference type="ARBA" id="ARBA00022448"/>
    </source>
</evidence>
<keyword evidence="8" id="KW-1185">Reference proteome</keyword>
<gene>
    <name evidence="7" type="ORF">H2204_000403</name>
</gene>
<sequence length="300" mass="31419">MVVGGCTLIAFALYENYLAKNVDQLLPTHLFSAPGYISMVILSAVGTVTAYSGQVFWPQEVHAIIKGSPERLALLSSVIGSTCLLGFFIGGFIFRYCTWHRTILIGSAGILAAFCGAMISVQPGDDKKGPALIAFVMLPIGTIEVGSRALLPLTCPDEDIGAALGALGSIGYACASVGIAVYSAVLTNKVKSVALPEIAAAAVKAGLPESSIPELLAGFPSNLASVPGITKQIMAAVAVAGAQGYADAFRYVWYCALAFALCAFAASFFTINYEKYLTDNVARKLQYGTPPRVDPEATEK</sequence>
<feature type="transmembrane region" description="Helical" evidence="6">
    <location>
        <begin position="163"/>
        <end position="185"/>
    </location>
</feature>
<keyword evidence="2" id="KW-0813">Transport</keyword>
<evidence type="ECO:0000256" key="6">
    <source>
        <dbReference type="SAM" id="Phobius"/>
    </source>
</evidence>
<dbReference type="InterPro" id="IPR010573">
    <property type="entry name" value="MFS_Str1/Tri12-like"/>
</dbReference>
<dbReference type="Proteomes" id="UP001172681">
    <property type="component" value="Unassembled WGS sequence"/>
</dbReference>
<dbReference type="EMBL" id="JAPDRN010000002">
    <property type="protein sequence ID" value="KAJ9646711.1"/>
    <property type="molecule type" value="Genomic_DNA"/>
</dbReference>
<keyword evidence="3 6" id="KW-0812">Transmembrane</keyword>
<dbReference type="PANTHER" id="PTHR23501:SF109">
    <property type="entry name" value="MAJOR FACILITATOR SUPERFAMILY (MFS) PROFILE DOMAIN-CONTAINING PROTEIN-RELATED"/>
    <property type="match status" value="1"/>
</dbReference>
<feature type="transmembrane region" description="Helical" evidence="6">
    <location>
        <begin position="31"/>
        <end position="51"/>
    </location>
</feature>
<evidence type="ECO:0000313" key="7">
    <source>
        <dbReference type="EMBL" id="KAJ9646711.1"/>
    </source>
</evidence>
<evidence type="ECO:0000256" key="3">
    <source>
        <dbReference type="ARBA" id="ARBA00022692"/>
    </source>
</evidence>
<evidence type="ECO:0000256" key="5">
    <source>
        <dbReference type="ARBA" id="ARBA00023136"/>
    </source>
</evidence>
<feature type="transmembrane region" description="Helical" evidence="6">
    <location>
        <begin position="131"/>
        <end position="151"/>
    </location>
</feature>
<dbReference type="Pfam" id="PF06609">
    <property type="entry name" value="TRI12"/>
    <property type="match status" value="1"/>
</dbReference>
<feature type="transmembrane region" description="Helical" evidence="6">
    <location>
        <begin position="251"/>
        <end position="271"/>
    </location>
</feature>
<evidence type="ECO:0000256" key="1">
    <source>
        <dbReference type="ARBA" id="ARBA00004141"/>
    </source>
</evidence>
<proteinExistence type="predicted"/>
<keyword evidence="4 6" id="KW-1133">Transmembrane helix</keyword>
<reference evidence="7" key="1">
    <citation type="submission" date="2022-10" db="EMBL/GenBank/DDBJ databases">
        <title>Culturing micro-colonial fungi from biological soil crusts in the Mojave desert and describing Neophaeococcomyces mojavensis, and introducing the new genera and species Taxawa tesnikishii.</title>
        <authorList>
            <person name="Kurbessoian T."/>
            <person name="Stajich J.E."/>
        </authorList>
    </citation>
    <scope>NUCLEOTIDE SEQUENCE</scope>
    <source>
        <strain evidence="7">TK_35</strain>
    </source>
</reference>
<evidence type="ECO:0000313" key="8">
    <source>
        <dbReference type="Proteomes" id="UP001172681"/>
    </source>
</evidence>
<keyword evidence="5 6" id="KW-0472">Membrane</keyword>
<dbReference type="AlphaFoldDB" id="A0AA39D3D8"/>
<organism evidence="7 8">
    <name type="scientific">Knufia peltigerae</name>
    <dbReference type="NCBI Taxonomy" id="1002370"/>
    <lineage>
        <taxon>Eukaryota</taxon>
        <taxon>Fungi</taxon>
        <taxon>Dikarya</taxon>
        <taxon>Ascomycota</taxon>
        <taxon>Pezizomycotina</taxon>
        <taxon>Eurotiomycetes</taxon>
        <taxon>Chaetothyriomycetidae</taxon>
        <taxon>Chaetothyriales</taxon>
        <taxon>Trichomeriaceae</taxon>
        <taxon>Knufia</taxon>
    </lineage>
</organism>
<name>A0AA39D3D8_9EURO</name>
<dbReference type="PANTHER" id="PTHR23501">
    <property type="entry name" value="MAJOR FACILITATOR SUPERFAMILY"/>
    <property type="match status" value="1"/>
</dbReference>